<evidence type="ECO:0000256" key="3">
    <source>
        <dbReference type="ARBA" id="ARBA00022989"/>
    </source>
</evidence>
<evidence type="ECO:0000256" key="6">
    <source>
        <dbReference type="SAM" id="MobiDB-lite"/>
    </source>
</evidence>
<dbReference type="RefSeq" id="XP_033399126.1">
    <property type="nucleotide sequence ID" value="XM_033538915.1"/>
</dbReference>
<feature type="compositionally biased region" description="Gly residues" evidence="6">
    <location>
        <begin position="316"/>
        <end position="325"/>
    </location>
</feature>
<name>A0A6A6BJG1_9PEZI</name>
<feature type="transmembrane region" description="Helical" evidence="7">
    <location>
        <begin position="92"/>
        <end position="114"/>
    </location>
</feature>
<feature type="transmembrane region" description="Helical" evidence="7">
    <location>
        <begin position="209"/>
        <end position="227"/>
    </location>
</feature>
<comment type="subcellular location">
    <subcellularLocation>
        <location evidence="1">Membrane</location>
        <topology evidence="1">Multi-pass membrane protein</topology>
    </subcellularLocation>
</comment>
<protein>
    <recommendedName>
        <fullName evidence="8">Rhodopsin domain-containing protein</fullName>
    </recommendedName>
</protein>
<dbReference type="GeneID" id="54296411"/>
<dbReference type="Pfam" id="PF20684">
    <property type="entry name" value="Fung_rhodopsin"/>
    <property type="match status" value="1"/>
</dbReference>
<reference evidence="9" key="1">
    <citation type="journal article" date="2020" name="Stud. Mycol.">
        <title>101 Dothideomycetes genomes: a test case for predicting lifestyles and emergence of pathogens.</title>
        <authorList>
            <person name="Haridas S."/>
            <person name="Albert R."/>
            <person name="Binder M."/>
            <person name="Bloem J."/>
            <person name="Labutti K."/>
            <person name="Salamov A."/>
            <person name="Andreopoulos B."/>
            <person name="Baker S."/>
            <person name="Barry K."/>
            <person name="Bills G."/>
            <person name="Bluhm B."/>
            <person name="Cannon C."/>
            <person name="Castanera R."/>
            <person name="Culley D."/>
            <person name="Daum C."/>
            <person name="Ezra D."/>
            <person name="Gonzalez J."/>
            <person name="Henrissat B."/>
            <person name="Kuo A."/>
            <person name="Liang C."/>
            <person name="Lipzen A."/>
            <person name="Lutzoni F."/>
            <person name="Magnuson J."/>
            <person name="Mondo S."/>
            <person name="Nolan M."/>
            <person name="Ohm R."/>
            <person name="Pangilinan J."/>
            <person name="Park H.-J."/>
            <person name="Ramirez L."/>
            <person name="Alfaro M."/>
            <person name="Sun H."/>
            <person name="Tritt A."/>
            <person name="Yoshinaga Y."/>
            <person name="Zwiers L.-H."/>
            <person name="Turgeon B."/>
            <person name="Goodwin S."/>
            <person name="Spatafora J."/>
            <person name="Crous P."/>
            <person name="Grigoriev I."/>
        </authorList>
    </citation>
    <scope>NUCLEOTIDE SEQUENCE</scope>
    <source>
        <strain evidence="9">CBS 121167</strain>
    </source>
</reference>
<comment type="similarity">
    <text evidence="5">Belongs to the SAT4 family.</text>
</comment>
<feature type="domain" description="Rhodopsin" evidence="8">
    <location>
        <begin position="34"/>
        <end position="271"/>
    </location>
</feature>
<dbReference type="OrthoDB" id="4682787at2759"/>
<accession>A0A6A6BJG1</accession>
<evidence type="ECO:0000313" key="10">
    <source>
        <dbReference type="Proteomes" id="UP000799438"/>
    </source>
</evidence>
<gene>
    <name evidence="9" type="ORF">K452DRAFT_268925</name>
</gene>
<feature type="compositionally biased region" description="Low complexity" evidence="6">
    <location>
        <begin position="450"/>
        <end position="463"/>
    </location>
</feature>
<dbReference type="PANTHER" id="PTHR33048:SF96">
    <property type="entry name" value="INTEGRAL MEMBRANE PROTEIN"/>
    <property type="match status" value="1"/>
</dbReference>
<evidence type="ECO:0000256" key="2">
    <source>
        <dbReference type="ARBA" id="ARBA00022692"/>
    </source>
</evidence>
<feature type="region of interest" description="Disordered" evidence="6">
    <location>
        <begin position="290"/>
        <end position="362"/>
    </location>
</feature>
<feature type="compositionally biased region" description="Basic and acidic residues" evidence="6">
    <location>
        <begin position="328"/>
        <end position="338"/>
    </location>
</feature>
<evidence type="ECO:0000259" key="8">
    <source>
        <dbReference type="Pfam" id="PF20684"/>
    </source>
</evidence>
<dbReference type="Proteomes" id="UP000799438">
    <property type="component" value="Unassembled WGS sequence"/>
</dbReference>
<feature type="transmembrane region" description="Helical" evidence="7">
    <location>
        <begin position="179"/>
        <end position="197"/>
    </location>
</feature>
<feature type="transmembrane region" description="Helical" evidence="7">
    <location>
        <begin position="126"/>
        <end position="148"/>
    </location>
</feature>
<keyword evidence="2 7" id="KW-0812">Transmembrane</keyword>
<feature type="transmembrane region" description="Helical" evidence="7">
    <location>
        <begin position="239"/>
        <end position="266"/>
    </location>
</feature>
<evidence type="ECO:0000256" key="5">
    <source>
        <dbReference type="ARBA" id="ARBA00038359"/>
    </source>
</evidence>
<dbReference type="PANTHER" id="PTHR33048">
    <property type="entry name" value="PTH11-LIKE INTEGRAL MEMBRANE PROTEIN (AFU_ORTHOLOGUE AFUA_5G11245)"/>
    <property type="match status" value="1"/>
</dbReference>
<feature type="region of interest" description="Disordered" evidence="6">
    <location>
        <begin position="450"/>
        <end position="477"/>
    </location>
</feature>
<organism evidence="9 10">
    <name type="scientific">Aplosporella prunicola CBS 121167</name>
    <dbReference type="NCBI Taxonomy" id="1176127"/>
    <lineage>
        <taxon>Eukaryota</taxon>
        <taxon>Fungi</taxon>
        <taxon>Dikarya</taxon>
        <taxon>Ascomycota</taxon>
        <taxon>Pezizomycotina</taxon>
        <taxon>Dothideomycetes</taxon>
        <taxon>Dothideomycetes incertae sedis</taxon>
        <taxon>Botryosphaeriales</taxon>
        <taxon>Aplosporellaceae</taxon>
        <taxon>Aplosporella</taxon>
    </lineage>
</organism>
<sequence length="477" mass="51878">MANYHPLSETESKAPIELAVCIAFLAVTWTTVCLRCYARACVIHSFGWDDATMLLAVIFFTVYCTGVIIVAYGYGGGTHTAVAGAAIYDQWIVVSEACYISTTMLLKISIGIFFLRIISKPWQKNLIIATIVLTIIVSGFFFFFVIFMCGNPKYFLIRYVTGRCAPRSVLLALAYTHTIWNMAIDWVYACVPIALLWGTTMDLRKKITVFLILFLAVVGCSFSTVRIKYIAGLVNPSDFLWSAAMIAIWNTIECGAGITAGSLATLRPLLRGWYASASRALSYMSPYSSKRRASNSAQKSHRSGTTQSRSSRRRGGGGGGSGSGAGRPYEKISSDRSQDSTSKGGGRAPPEEHEMRPPRRPASVALPVVATSRSHTSLATGNGTERLVTITESFERESHWLWPRNLLPARRPRSSYDLDVELGAPFEIDRRSSHAMGEVEAEEVRRALGVAGSEAGTGTGASSPSLQSLAVARGEGE</sequence>
<dbReference type="EMBL" id="ML995482">
    <property type="protein sequence ID" value="KAF2143414.1"/>
    <property type="molecule type" value="Genomic_DNA"/>
</dbReference>
<dbReference type="GO" id="GO:0016020">
    <property type="term" value="C:membrane"/>
    <property type="evidence" value="ECO:0007669"/>
    <property type="project" value="UniProtKB-SubCell"/>
</dbReference>
<evidence type="ECO:0000256" key="4">
    <source>
        <dbReference type="ARBA" id="ARBA00023136"/>
    </source>
</evidence>
<keyword evidence="10" id="KW-1185">Reference proteome</keyword>
<proteinExistence type="inferred from homology"/>
<feature type="transmembrane region" description="Helical" evidence="7">
    <location>
        <begin position="50"/>
        <end position="72"/>
    </location>
</feature>
<evidence type="ECO:0000256" key="1">
    <source>
        <dbReference type="ARBA" id="ARBA00004141"/>
    </source>
</evidence>
<evidence type="ECO:0000313" key="9">
    <source>
        <dbReference type="EMBL" id="KAF2143414.1"/>
    </source>
</evidence>
<keyword evidence="4 7" id="KW-0472">Membrane</keyword>
<dbReference type="InterPro" id="IPR052337">
    <property type="entry name" value="SAT4-like"/>
</dbReference>
<feature type="transmembrane region" description="Helical" evidence="7">
    <location>
        <begin position="16"/>
        <end position="38"/>
    </location>
</feature>
<dbReference type="AlphaFoldDB" id="A0A6A6BJG1"/>
<keyword evidence="3 7" id="KW-1133">Transmembrane helix</keyword>
<evidence type="ECO:0000256" key="7">
    <source>
        <dbReference type="SAM" id="Phobius"/>
    </source>
</evidence>
<dbReference type="InterPro" id="IPR049326">
    <property type="entry name" value="Rhodopsin_dom_fungi"/>
</dbReference>